<keyword evidence="2" id="KW-1185">Reference proteome</keyword>
<protein>
    <submittedName>
        <fullName evidence="1">Uncharacterized protein</fullName>
    </submittedName>
</protein>
<reference evidence="1 2" key="1">
    <citation type="submission" date="2024-01" db="EMBL/GenBank/DDBJ databases">
        <title>Uliginosibacterium soil sp. nov.</title>
        <authorList>
            <person name="Lv Y."/>
        </authorList>
    </citation>
    <scope>NUCLEOTIDE SEQUENCE [LARGE SCALE GENOMIC DNA]</scope>
    <source>
        <strain evidence="1 2">H3</strain>
    </source>
</reference>
<proteinExistence type="predicted"/>
<gene>
    <name evidence="1" type="ORF">VVD49_03930</name>
</gene>
<evidence type="ECO:0000313" key="2">
    <source>
        <dbReference type="Proteomes" id="UP001331561"/>
    </source>
</evidence>
<dbReference type="Proteomes" id="UP001331561">
    <property type="component" value="Unassembled WGS sequence"/>
</dbReference>
<name>A0ABU6K1C6_9RHOO</name>
<organism evidence="1 2">
    <name type="scientific">Uliginosibacterium silvisoli</name>
    <dbReference type="NCBI Taxonomy" id="3114758"/>
    <lineage>
        <taxon>Bacteria</taxon>
        <taxon>Pseudomonadati</taxon>
        <taxon>Pseudomonadota</taxon>
        <taxon>Betaproteobacteria</taxon>
        <taxon>Rhodocyclales</taxon>
        <taxon>Zoogloeaceae</taxon>
        <taxon>Uliginosibacterium</taxon>
    </lineage>
</organism>
<dbReference type="EMBL" id="JAYXHS010000001">
    <property type="protein sequence ID" value="MEC5384855.1"/>
    <property type="molecule type" value="Genomic_DNA"/>
</dbReference>
<comment type="caution">
    <text evidence="1">The sequence shown here is derived from an EMBL/GenBank/DDBJ whole genome shotgun (WGS) entry which is preliminary data.</text>
</comment>
<evidence type="ECO:0000313" key="1">
    <source>
        <dbReference type="EMBL" id="MEC5384855.1"/>
    </source>
</evidence>
<accession>A0ABU6K1C6</accession>
<dbReference type="RefSeq" id="WP_327597821.1">
    <property type="nucleotide sequence ID" value="NZ_JAYXHS010000001.1"/>
</dbReference>
<sequence>MADAITALPSATASNAIAGLLSTGASRAVLTPDVSSAISPLTAAPSSQVSLSQFALGVLAQQASDPTLSIDSAVAGTLSSLLSSGTTGTGPLYTATGQLQQFAGALLLTQTPAAEITPDNASAQALQLPTTPATDAQRLQDITDSVRESFLATQLDALDTLDEQISESQAAQTAGIENNSATRADAAAQLVAQRELATAAAPAASAAVQAAAVTPASDVATTDLTAVGAATTTPAVNSVIDSVPASTLSTTDQLPTTADINDPYQQAALASGLTAFGKELNSYLPGEVAADFPAAVSATRAVRPVVSREEEAAATR</sequence>